<dbReference type="Gene3D" id="2.40.70.10">
    <property type="entry name" value="Acid Proteases"/>
    <property type="match status" value="1"/>
</dbReference>
<gene>
    <name evidence="2" type="ORF">LWI28_003428</name>
    <name evidence="1" type="ORF">LWI28_018630</name>
</gene>
<dbReference type="EMBL" id="JAJSOW010000019">
    <property type="protein sequence ID" value="KAI9188633.1"/>
    <property type="molecule type" value="Genomic_DNA"/>
</dbReference>
<dbReference type="InterPro" id="IPR021109">
    <property type="entry name" value="Peptidase_aspartic_dom_sf"/>
</dbReference>
<reference evidence="2" key="1">
    <citation type="journal article" date="2022" name="Plant J.">
        <title>Strategies of tolerance reflected in two North American maple genomes.</title>
        <authorList>
            <person name="McEvoy S.L."/>
            <person name="Sezen U.U."/>
            <person name="Trouern-Trend A."/>
            <person name="McMahon S.M."/>
            <person name="Schaberg P.G."/>
            <person name="Yang J."/>
            <person name="Wegrzyn J.L."/>
            <person name="Swenson N.G."/>
        </authorList>
    </citation>
    <scope>NUCLEOTIDE SEQUENCE</scope>
    <source>
        <strain evidence="2">91603</strain>
    </source>
</reference>
<keyword evidence="3" id="KW-1185">Reference proteome</keyword>
<comment type="caution">
    <text evidence="2">The sequence shown here is derived from an EMBL/GenBank/DDBJ whole genome shotgun (WGS) entry which is preliminary data.</text>
</comment>
<organism evidence="2 3">
    <name type="scientific">Acer negundo</name>
    <name type="common">Box elder</name>
    <dbReference type="NCBI Taxonomy" id="4023"/>
    <lineage>
        <taxon>Eukaryota</taxon>
        <taxon>Viridiplantae</taxon>
        <taxon>Streptophyta</taxon>
        <taxon>Embryophyta</taxon>
        <taxon>Tracheophyta</taxon>
        <taxon>Spermatophyta</taxon>
        <taxon>Magnoliopsida</taxon>
        <taxon>eudicotyledons</taxon>
        <taxon>Gunneridae</taxon>
        <taxon>Pentapetalae</taxon>
        <taxon>rosids</taxon>
        <taxon>malvids</taxon>
        <taxon>Sapindales</taxon>
        <taxon>Sapindaceae</taxon>
        <taxon>Hippocastanoideae</taxon>
        <taxon>Acereae</taxon>
        <taxon>Acer</taxon>
    </lineage>
</organism>
<accession>A0AAD5J870</accession>
<dbReference type="Proteomes" id="UP001064489">
    <property type="component" value="Chromosome 2"/>
</dbReference>
<protein>
    <submittedName>
        <fullName evidence="2">Uncharacterized protein</fullName>
    </submittedName>
</protein>
<evidence type="ECO:0000313" key="1">
    <source>
        <dbReference type="EMBL" id="KAI9161557.1"/>
    </source>
</evidence>
<dbReference type="AlphaFoldDB" id="A0AAD5J870"/>
<evidence type="ECO:0000313" key="3">
    <source>
        <dbReference type="Proteomes" id="UP001064489"/>
    </source>
</evidence>
<dbReference type="PANTHER" id="PTHR33067:SF9">
    <property type="entry name" value="RNA-DIRECTED DNA POLYMERASE"/>
    <property type="match status" value="1"/>
</dbReference>
<proteinExistence type="predicted"/>
<sequence>MEIVVLNEEVSDVLLCKLPPKLKDQGSFTIRASSKPKVKVNELIIQADFLVLEMKDAPTPGRDFPLILGRPFMRMAMTMINVYKVILKMSMNEETVKFNVLDAFKFPNDDRACFSIYIMDNLVQEVMETLQGETPLEKVLIHGLKILEDASNLLCDLWCDPWSHSSQYNEQKLVSSGSSEFLNSP</sequence>
<dbReference type="EMBL" id="JAJSOW010000106">
    <property type="protein sequence ID" value="KAI9161557.1"/>
    <property type="molecule type" value="Genomic_DNA"/>
</dbReference>
<evidence type="ECO:0000313" key="2">
    <source>
        <dbReference type="EMBL" id="KAI9188633.1"/>
    </source>
</evidence>
<reference evidence="2" key="2">
    <citation type="submission" date="2023-02" db="EMBL/GenBank/DDBJ databases">
        <authorList>
            <person name="Swenson N.G."/>
            <person name="Wegrzyn J.L."/>
            <person name="Mcevoy S.L."/>
        </authorList>
    </citation>
    <scope>NUCLEOTIDE SEQUENCE</scope>
    <source>
        <strain evidence="2">91603</strain>
        <tissue evidence="2">Leaf</tissue>
    </source>
</reference>
<name>A0AAD5J870_ACENE</name>
<dbReference type="PANTHER" id="PTHR33067">
    <property type="entry name" value="RNA-DIRECTED DNA POLYMERASE-RELATED"/>
    <property type="match status" value="1"/>
</dbReference>